<comment type="caution">
    <text evidence="3">The sequence shown here is derived from an EMBL/GenBank/DDBJ whole genome shotgun (WGS) entry which is preliminary data.</text>
</comment>
<dbReference type="Pfam" id="PF13472">
    <property type="entry name" value="Lipase_GDSL_2"/>
    <property type="match status" value="1"/>
</dbReference>
<keyword evidence="1" id="KW-0732">Signal</keyword>
<evidence type="ECO:0000313" key="4">
    <source>
        <dbReference type="Proteomes" id="UP000295499"/>
    </source>
</evidence>
<dbReference type="RefSeq" id="WP_133554889.1">
    <property type="nucleotide sequence ID" value="NZ_SNWM01000002.1"/>
</dbReference>
<dbReference type="Gene3D" id="3.40.50.1110">
    <property type="entry name" value="SGNH hydrolase"/>
    <property type="match status" value="1"/>
</dbReference>
<feature type="domain" description="SGNH hydrolase-type esterase" evidence="2">
    <location>
        <begin position="49"/>
        <end position="238"/>
    </location>
</feature>
<dbReference type="PANTHER" id="PTHR30383:SF5">
    <property type="entry name" value="SGNH HYDROLASE-TYPE ESTERASE DOMAIN-CONTAINING PROTEIN"/>
    <property type="match status" value="1"/>
</dbReference>
<evidence type="ECO:0000259" key="2">
    <source>
        <dbReference type="Pfam" id="PF13472"/>
    </source>
</evidence>
<dbReference type="SUPFAM" id="SSF52266">
    <property type="entry name" value="SGNH hydrolase"/>
    <property type="match status" value="1"/>
</dbReference>
<name>A0A4R6IM30_9SPHI</name>
<keyword evidence="4" id="KW-1185">Reference proteome</keyword>
<proteinExistence type="predicted"/>
<accession>A0A4R6IM30</accession>
<dbReference type="PROSITE" id="PS51318">
    <property type="entry name" value="TAT"/>
    <property type="match status" value="1"/>
</dbReference>
<dbReference type="InterPro" id="IPR013830">
    <property type="entry name" value="SGNH_hydro"/>
</dbReference>
<dbReference type="OrthoDB" id="9794725at2"/>
<organism evidence="3 4">
    <name type="scientific">Pedobacter duraquae</name>
    <dbReference type="NCBI Taxonomy" id="425511"/>
    <lineage>
        <taxon>Bacteria</taxon>
        <taxon>Pseudomonadati</taxon>
        <taxon>Bacteroidota</taxon>
        <taxon>Sphingobacteriia</taxon>
        <taxon>Sphingobacteriales</taxon>
        <taxon>Sphingobacteriaceae</taxon>
        <taxon>Pedobacter</taxon>
    </lineage>
</organism>
<feature type="signal peptide" evidence="1">
    <location>
        <begin position="1"/>
        <end position="25"/>
    </location>
</feature>
<dbReference type="InterPro" id="IPR036514">
    <property type="entry name" value="SGNH_hydro_sf"/>
</dbReference>
<dbReference type="GO" id="GO:0004622">
    <property type="term" value="F:phosphatidylcholine lysophospholipase activity"/>
    <property type="evidence" value="ECO:0007669"/>
    <property type="project" value="TreeGrafter"/>
</dbReference>
<dbReference type="Proteomes" id="UP000295499">
    <property type="component" value="Unassembled WGS sequence"/>
</dbReference>
<dbReference type="PANTHER" id="PTHR30383">
    <property type="entry name" value="THIOESTERASE 1/PROTEASE 1/LYSOPHOSPHOLIPASE L1"/>
    <property type="match status" value="1"/>
</dbReference>
<reference evidence="3 4" key="1">
    <citation type="submission" date="2019-03" db="EMBL/GenBank/DDBJ databases">
        <title>Genomic Encyclopedia of Archaeal and Bacterial Type Strains, Phase II (KMG-II): from individual species to whole genera.</title>
        <authorList>
            <person name="Goeker M."/>
        </authorList>
    </citation>
    <scope>NUCLEOTIDE SEQUENCE [LARGE SCALE GENOMIC DNA]</scope>
    <source>
        <strain evidence="3 4">DSM 19034</strain>
    </source>
</reference>
<dbReference type="InterPro" id="IPR006311">
    <property type="entry name" value="TAT_signal"/>
</dbReference>
<protein>
    <submittedName>
        <fullName evidence="3">Lysophospholipase L1-like esterase</fullName>
    </submittedName>
</protein>
<dbReference type="CDD" id="cd01834">
    <property type="entry name" value="SGNH_hydrolase_like_2"/>
    <property type="match status" value="1"/>
</dbReference>
<sequence>MNSRRSFLKIAGLSTLAGITLPQLAKSAFKEAAGKQVRINTGDIILFQGDSITDAGRSKKVVLPNTTTGMGSGYAMLSASKLLLKHPEKNLTFFNRGISGDKVFQLRDRWEAECLQLKPSVLSILIGVNDYWATNKHAYTGTIETYHNDFKALLELTFKSLPEVKVIIGEPFALRGVKEVDDSWYPEFNKFRQVARDLSDQFNTGFIPYQSIFDKATQVKPGSYWTTDGVHPSLAGAALMSNAWLEAVR</sequence>
<dbReference type="EMBL" id="SNWM01000002">
    <property type="protein sequence ID" value="TDO23036.1"/>
    <property type="molecule type" value="Genomic_DNA"/>
</dbReference>
<dbReference type="AlphaFoldDB" id="A0A4R6IM30"/>
<evidence type="ECO:0000256" key="1">
    <source>
        <dbReference type="SAM" id="SignalP"/>
    </source>
</evidence>
<gene>
    <name evidence="3" type="ORF">CLV32_2022</name>
</gene>
<evidence type="ECO:0000313" key="3">
    <source>
        <dbReference type="EMBL" id="TDO23036.1"/>
    </source>
</evidence>
<feature type="chain" id="PRO_5021026695" evidence="1">
    <location>
        <begin position="26"/>
        <end position="249"/>
    </location>
</feature>
<dbReference type="InterPro" id="IPR051532">
    <property type="entry name" value="Ester_Hydrolysis_Enzymes"/>
</dbReference>